<evidence type="ECO:0000256" key="1">
    <source>
        <dbReference type="ARBA" id="ARBA00023054"/>
    </source>
</evidence>
<gene>
    <name evidence="3" type="ORF">OLEA9_A103670</name>
</gene>
<organism evidence="3 4">
    <name type="scientific">Olea europaea subsp. europaea</name>
    <dbReference type="NCBI Taxonomy" id="158383"/>
    <lineage>
        <taxon>Eukaryota</taxon>
        <taxon>Viridiplantae</taxon>
        <taxon>Streptophyta</taxon>
        <taxon>Embryophyta</taxon>
        <taxon>Tracheophyta</taxon>
        <taxon>Spermatophyta</taxon>
        <taxon>Magnoliopsida</taxon>
        <taxon>eudicotyledons</taxon>
        <taxon>Gunneridae</taxon>
        <taxon>Pentapetalae</taxon>
        <taxon>asterids</taxon>
        <taxon>lamiids</taxon>
        <taxon>Lamiales</taxon>
        <taxon>Oleaceae</taxon>
        <taxon>Oleeae</taxon>
        <taxon>Olea</taxon>
    </lineage>
</organism>
<dbReference type="Gramene" id="OE9A103670T1">
    <property type="protein sequence ID" value="OE9A103670C1"/>
    <property type="gene ID" value="OE9A103670"/>
</dbReference>
<feature type="compositionally biased region" description="Basic and acidic residues" evidence="2">
    <location>
        <begin position="172"/>
        <end position="187"/>
    </location>
</feature>
<dbReference type="GO" id="GO:0007131">
    <property type="term" value="P:reciprocal meiotic recombination"/>
    <property type="evidence" value="ECO:0007669"/>
    <property type="project" value="TreeGrafter"/>
</dbReference>
<dbReference type="PANTHER" id="PTHR23160:SF20">
    <property type="entry name" value="OS02G0439200 PROTEIN"/>
    <property type="match status" value="1"/>
</dbReference>
<name>A0A8S0T786_OLEEU</name>
<feature type="compositionally biased region" description="Basic residues" evidence="2">
    <location>
        <begin position="274"/>
        <end position="283"/>
    </location>
</feature>
<feature type="compositionally biased region" description="Basic and acidic residues" evidence="2">
    <location>
        <begin position="195"/>
        <end position="219"/>
    </location>
</feature>
<sequence length="283" mass="32422">MGKEISRLVHLLNVAKEEAFASKEEEDNLKISLKEAESELGYLKEVVGDSKAESMRWKGHLMDKENELQKILQENEELQIREAATLKKVEELSKLLEEFLPKKSVMENGELTDSEKDYDMLPKVVEFSEQNGLVEFSEKNGTEDGKPKMELQPQQRVNDVFYHESAQIATEVENRNENLKDNENKEKEDDDSADVDLKMWESCKIEEKDFSTEGEPEHESFEEELDSKTEGGESYDHVNGLPSTENLNNDGSSPPKQQSQKKKKPLLHKFGSLLKKKGTNNQK</sequence>
<dbReference type="PANTHER" id="PTHR23160">
    <property type="entry name" value="SYNAPTONEMAL COMPLEX PROTEIN-RELATED"/>
    <property type="match status" value="1"/>
</dbReference>
<proteinExistence type="predicted"/>
<evidence type="ECO:0000313" key="4">
    <source>
        <dbReference type="Proteomes" id="UP000594638"/>
    </source>
</evidence>
<feature type="compositionally biased region" description="Basic and acidic residues" evidence="2">
    <location>
        <begin position="226"/>
        <end position="236"/>
    </location>
</feature>
<dbReference type="OrthoDB" id="1750267at2759"/>
<evidence type="ECO:0000313" key="3">
    <source>
        <dbReference type="EMBL" id="CAA3000089.1"/>
    </source>
</evidence>
<comment type="caution">
    <text evidence="3">The sequence shown here is derived from an EMBL/GenBank/DDBJ whole genome shotgun (WGS) entry which is preliminary data.</text>
</comment>
<dbReference type="Proteomes" id="UP000594638">
    <property type="component" value="Unassembled WGS sequence"/>
</dbReference>
<keyword evidence="4" id="KW-1185">Reference proteome</keyword>
<accession>A0A8S0T786</accession>
<feature type="region of interest" description="Disordered" evidence="2">
    <location>
        <begin position="132"/>
        <end position="283"/>
    </location>
</feature>
<feature type="compositionally biased region" description="Basic and acidic residues" evidence="2">
    <location>
        <begin position="136"/>
        <end position="149"/>
    </location>
</feature>
<dbReference type="AlphaFoldDB" id="A0A8S0T786"/>
<feature type="compositionally biased region" description="Polar residues" evidence="2">
    <location>
        <begin position="241"/>
        <end position="251"/>
    </location>
</feature>
<protein>
    <submittedName>
        <fullName evidence="3">WEB family At3g02930, chloroplastic-like</fullName>
    </submittedName>
</protein>
<dbReference type="EMBL" id="CACTIH010005670">
    <property type="protein sequence ID" value="CAA3000089.1"/>
    <property type="molecule type" value="Genomic_DNA"/>
</dbReference>
<evidence type="ECO:0000256" key="2">
    <source>
        <dbReference type="SAM" id="MobiDB-lite"/>
    </source>
</evidence>
<keyword evidence="1" id="KW-0175">Coiled coil</keyword>
<reference evidence="3 4" key="1">
    <citation type="submission" date="2019-12" db="EMBL/GenBank/DDBJ databases">
        <authorList>
            <person name="Alioto T."/>
            <person name="Alioto T."/>
            <person name="Gomez Garrido J."/>
        </authorList>
    </citation>
    <scope>NUCLEOTIDE SEQUENCE [LARGE SCALE GENOMIC DNA]</scope>
</reference>